<dbReference type="KEGG" id="thig:FE785_00570"/>
<organism evidence="2 3">
    <name type="scientific">Thiomicrorhabdus sediminis</name>
    <dbReference type="NCBI Taxonomy" id="2580412"/>
    <lineage>
        <taxon>Bacteria</taxon>
        <taxon>Pseudomonadati</taxon>
        <taxon>Pseudomonadota</taxon>
        <taxon>Gammaproteobacteria</taxon>
        <taxon>Thiotrichales</taxon>
        <taxon>Piscirickettsiaceae</taxon>
        <taxon>Thiomicrorhabdus</taxon>
    </lineage>
</organism>
<gene>
    <name evidence="2" type="ORF">FE785_00570</name>
</gene>
<evidence type="ECO:0000256" key="1">
    <source>
        <dbReference type="SAM" id="SignalP"/>
    </source>
</evidence>
<evidence type="ECO:0000313" key="3">
    <source>
        <dbReference type="Proteomes" id="UP000304864"/>
    </source>
</evidence>
<keyword evidence="3" id="KW-1185">Reference proteome</keyword>
<dbReference type="OrthoDB" id="5615910at2"/>
<accession>A0A4P9K4T2</accession>
<dbReference type="EMBL" id="CP040602">
    <property type="protein sequence ID" value="QCU89226.1"/>
    <property type="molecule type" value="Genomic_DNA"/>
</dbReference>
<dbReference type="AlphaFoldDB" id="A0A4P9K4T2"/>
<reference evidence="2 3" key="1">
    <citation type="submission" date="2019-05" db="EMBL/GenBank/DDBJ databases">
        <title>Thiomicrorhabdus sediminis sp. nov, a novel sulfur-oxidizing bacterium isolated from coastal sediment.</title>
        <authorList>
            <person name="Liu X."/>
        </authorList>
    </citation>
    <scope>NUCLEOTIDE SEQUENCE [LARGE SCALE GENOMIC DNA]</scope>
    <source>
        <strain evidence="2 3">G1</strain>
    </source>
</reference>
<dbReference type="RefSeq" id="WP_138563378.1">
    <property type="nucleotide sequence ID" value="NZ_CP040602.1"/>
</dbReference>
<feature type="signal peptide" evidence="1">
    <location>
        <begin position="1"/>
        <end position="28"/>
    </location>
</feature>
<protein>
    <recommendedName>
        <fullName evidence="4">LPP20 lipoprotein</fullName>
    </recommendedName>
</protein>
<evidence type="ECO:0000313" key="2">
    <source>
        <dbReference type="EMBL" id="QCU89226.1"/>
    </source>
</evidence>
<sequence length="273" mass="30993">MRISQYLNKFALSTLVITPCLLLPPAFAKTVFASDIKSAPWSEVINTLPEYKGTFNTGLRQSLRRQLTLPDIGAAFNAQSEQADALLQRIKKLDADLSQYVRVSESISRFQQLKRLMPALKNIEERKLIEALLVKNQIRVPRLRNSRLLPHLDKRISILANGMIFNLKALVRENRTYEPQLLASMEKYGVPYSARIPDFILDYYLLPLGQNEQGKWLFDGSISLLGKYDMKVVGVESSISVEASNREQAEAKSMELLAESITEQLTQYLLTQS</sequence>
<dbReference type="Proteomes" id="UP000304864">
    <property type="component" value="Chromosome"/>
</dbReference>
<proteinExistence type="predicted"/>
<keyword evidence="1" id="KW-0732">Signal</keyword>
<feature type="chain" id="PRO_5020385217" description="LPP20 lipoprotein" evidence="1">
    <location>
        <begin position="29"/>
        <end position="273"/>
    </location>
</feature>
<name>A0A4P9K4T2_9GAMM</name>
<evidence type="ECO:0008006" key="4">
    <source>
        <dbReference type="Google" id="ProtNLM"/>
    </source>
</evidence>